<keyword evidence="6 12" id="KW-0479">Metal-binding</keyword>
<proteinExistence type="inferred from homology"/>
<organism evidence="14">
    <name type="scientific">Tanacetum cinerariifolium</name>
    <name type="common">Dalmatian daisy</name>
    <name type="synonym">Chrysanthemum cinerariifolium</name>
    <dbReference type="NCBI Taxonomy" id="118510"/>
    <lineage>
        <taxon>Eukaryota</taxon>
        <taxon>Viridiplantae</taxon>
        <taxon>Streptophyta</taxon>
        <taxon>Embryophyta</taxon>
        <taxon>Tracheophyta</taxon>
        <taxon>Spermatophyta</taxon>
        <taxon>Magnoliopsida</taxon>
        <taxon>eudicotyledons</taxon>
        <taxon>Gunneridae</taxon>
        <taxon>Pentapetalae</taxon>
        <taxon>asterids</taxon>
        <taxon>campanulids</taxon>
        <taxon>Asterales</taxon>
        <taxon>Asteraceae</taxon>
        <taxon>Asteroideae</taxon>
        <taxon>Anthemideae</taxon>
        <taxon>Anthemidinae</taxon>
        <taxon>Tanacetum</taxon>
    </lineage>
</organism>
<comment type="subcellular location">
    <subcellularLocation>
        <location evidence="1">Membrane</location>
    </subcellularLocation>
</comment>
<gene>
    <name evidence="14" type="ORF">Tci_032395</name>
</gene>
<keyword evidence="11" id="KW-0472">Membrane</keyword>
<name>A0A6L2LHF2_TANCI</name>
<dbReference type="AlphaFoldDB" id="A0A6L2LHF2"/>
<evidence type="ECO:0000256" key="8">
    <source>
        <dbReference type="ARBA" id="ARBA00023002"/>
    </source>
</evidence>
<accession>A0A6L2LHF2</accession>
<dbReference type="InterPro" id="IPR036396">
    <property type="entry name" value="Cyt_P450_sf"/>
</dbReference>
<keyword evidence="9 12" id="KW-0408">Iron</keyword>
<dbReference type="SUPFAM" id="SSF48264">
    <property type="entry name" value="Cytochrome P450"/>
    <property type="match status" value="1"/>
</dbReference>
<feature type="binding site" description="axial binding residue" evidence="12">
    <location>
        <position position="535"/>
    </location>
    <ligand>
        <name>heme</name>
        <dbReference type="ChEBI" id="CHEBI:30413"/>
    </ligand>
    <ligandPart>
        <name>Fe</name>
        <dbReference type="ChEBI" id="CHEBI:18248"/>
    </ligandPart>
</feature>
<dbReference type="EMBL" id="BKCJ010004331">
    <property type="protein sequence ID" value="GEU60417.1"/>
    <property type="molecule type" value="Genomic_DNA"/>
</dbReference>
<protein>
    <submittedName>
        <fullName evidence="14">Germacrene A oxidase-like</fullName>
    </submittedName>
</protein>
<dbReference type="InterPro" id="IPR001128">
    <property type="entry name" value="Cyt_P450"/>
</dbReference>
<evidence type="ECO:0000256" key="7">
    <source>
        <dbReference type="ARBA" id="ARBA00022989"/>
    </source>
</evidence>
<dbReference type="InterPro" id="IPR017972">
    <property type="entry name" value="Cyt_P450_CS"/>
</dbReference>
<dbReference type="Gene3D" id="1.10.630.10">
    <property type="entry name" value="Cytochrome P450"/>
    <property type="match status" value="2"/>
</dbReference>
<keyword evidence="5" id="KW-0812">Transmembrane</keyword>
<dbReference type="InterPro" id="IPR002403">
    <property type="entry name" value="Cyt_P450_E_grp-IV"/>
</dbReference>
<dbReference type="GO" id="GO:0016705">
    <property type="term" value="F:oxidoreductase activity, acting on paired donors, with incorporation or reduction of molecular oxygen"/>
    <property type="evidence" value="ECO:0007669"/>
    <property type="project" value="InterPro"/>
</dbReference>
<evidence type="ECO:0000313" key="14">
    <source>
        <dbReference type="EMBL" id="GEU60417.1"/>
    </source>
</evidence>
<dbReference type="GO" id="GO:0020037">
    <property type="term" value="F:heme binding"/>
    <property type="evidence" value="ECO:0007669"/>
    <property type="project" value="InterPro"/>
</dbReference>
<comment type="pathway">
    <text evidence="2">Secondary metabolite biosynthesis; terpenoid biosynthesis.</text>
</comment>
<dbReference type="PANTHER" id="PTHR47955:SF9">
    <property type="entry name" value="PREMNASPIRODIENE OXYGENASE-LIKE"/>
    <property type="match status" value="1"/>
</dbReference>
<comment type="caution">
    <text evidence="14">The sequence shown here is derived from an EMBL/GenBank/DDBJ whole genome shotgun (WGS) entry which is preliminary data.</text>
</comment>
<evidence type="ECO:0000256" key="12">
    <source>
        <dbReference type="PIRSR" id="PIRSR602403-1"/>
    </source>
</evidence>
<evidence type="ECO:0000256" key="5">
    <source>
        <dbReference type="ARBA" id="ARBA00022692"/>
    </source>
</evidence>
<keyword evidence="10 13" id="KW-0503">Monooxygenase</keyword>
<keyword evidence="4 12" id="KW-0349">Heme</keyword>
<sequence length="556" mass="63221">MSHIPRSTAQAMCDPNWKRAMDSDMSALLSNHTWTLIPCLYHSNISLFARDILERADMSKCNFCVGDFCTTPTDTKSKLSSLGTPISNPTLYRSLAGALRYLTITCPDISYAVQQVCHFMHDPHEPHMDALKRILRYLQGTMYQGLFIRPSSVDRLCMGVANVVAEAAWLRNLLLELLCPLQRTTVVFCDNKDIVNQDITFSFARFPLVMMSEFRHYIVTVTDDGVVIWVFTTRPKLKKNMLPEPWRLPIIGHMHHLIGTLPHRGTLKLAKKYGSLMHLQLGEVSTIVVTSLRWAKEVLIMSDIVFANRPETLTGKFGSPISLSKNIFMLIATILSREAFGEGFKEQKASLEMLHEIGKSTGGFDVADIFPTKKILHHLSGKIDNVKVVIVDTFSANTDSSSATIEWAISELIRCPRAMEKLQKELRQELNGKEWIQEEDIIELSYLKAVIKETLRLHPPLAMSLPRERREPCVLGGYEIPTRTKLIVNVFAINRDPEYWQDAETFMPERFKNSSINIMGSEYEYLLFGAGRRMCLAYNLGFANMELPLATLLYYN</sequence>
<comment type="similarity">
    <text evidence="3 13">Belongs to the cytochrome P450 family.</text>
</comment>
<reference evidence="14" key="1">
    <citation type="journal article" date="2019" name="Sci. Rep.">
        <title>Draft genome of Tanacetum cinerariifolium, the natural source of mosquito coil.</title>
        <authorList>
            <person name="Yamashiro T."/>
            <person name="Shiraishi A."/>
            <person name="Satake H."/>
            <person name="Nakayama K."/>
        </authorList>
    </citation>
    <scope>NUCLEOTIDE SEQUENCE</scope>
</reference>
<evidence type="ECO:0000256" key="3">
    <source>
        <dbReference type="ARBA" id="ARBA00010617"/>
    </source>
</evidence>
<evidence type="ECO:0000256" key="4">
    <source>
        <dbReference type="ARBA" id="ARBA00022617"/>
    </source>
</evidence>
<keyword evidence="8 13" id="KW-0560">Oxidoreductase</keyword>
<dbReference type="GO" id="GO:0051762">
    <property type="term" value="P:sesquiterpene biosynthetic process"/>
    <property type="evidence" value="ECO:0007669"/>
    <property type="project" value="UniProtKB-ARBA"/>
</dbReference>
<dbReference type="PROSITE" id="PS00086">
    <property type="entry name" value="CYTOCHROME_P450"/>
    <property type="match status" value="1"/>
</dbReference>
<keyword evidence="7" id="KW-1133">Transmembrane helix</keyword>
<evidence type="ECO:0000256" key="11">
    <source>
        <dbReference type="ARBA" id="ARBA00023136"/>
    </source>
</evidence>
<evidence type="ECO:0000256" key="10">
    <source>
        <dbReference type="ARBA" id="ARBA00023033"/>
    </source>
</evidence>
<dbReference type="Pfam" id="PF00067">
    <property type="entry name" value="p450"/>
    <property type="match status" value="2"/>
</dbReference>
<evidence type="ECO:0000256" key="1">
    <source>
        <dbReference type="ARBA" id="ARBA00004370"/>
    </source>
</evidence>
<evidence type="ECO:0000256" key="2">
    <source>
        <dbReference type="ARBA" id="ARBA00004721"/>
    </source>
</evidence>
<evidence type="ECO:0000256" key="6">
    <source>
        <dbReference type="ARBA" id="ARBA00022723"/>
    </source>
</evidence>
<evidence type="ECO:0000256" key="9">
    <source>
        <dbReference type="ARBA" id="ARBA00023004"/>
    </source>
</evidence>
<dbReference type="PRINTS" id="PR00465">
    <property type="entry name" value="EP450IV"/>
</dbReference>
<dbReference type="GO" id="GO:0005506">
    <property type="term" value="F:iron ion binding"/>
    <property type="evidence" value="ECO:0007669"/>
    <property type="project" value="InterPro"/>
</dbReference>
<dbReference type="PANTHER" id="PTHR47955">
    <property type="entry name" value="CYTOCHROME P450 FAMILY 71 PROTEIN"/>
    <property type="match status" value="1"/>
</dbReference>
<dbReference type="GO" id="GO:0016020">
    <property type="term" value="C:membrane"/>
    <property type="evidence" value="ECO:0007669"/>
    <property type="project" value="UniProtKB-SubCell"/>
</dbReference>
<dbReference type="PRINTS" id="PR00385">
    <property type="entry name" value="P450"/>
</dbReference>
<dbReference type="GO" id="GO:0004497">
    <property type="term" value="F:monooxygenase activity"/>
    <property type="evidence" value="ECO:0007669"/>
    <property type="project" value="UniProtKB-KW"/>
</dbReference>
<evidence type="ECO:0000256" key="13">
    <source>
        <dbReference type="RuleBase" id="RU000461"/>
    </source>
</evidence>
<comment type="cofactor">
    <cofactor evidence="12">
        <name>heme</name>
        <dbReference type="ChEBI" id="CHEBI:30413"/>
    </cofactor>
</comment>